<evidence type="ECO:0000313" key="8">
    <source>
        <dbReference type="EMBL" id="KAH8359337.1"/>
    </source>
</evidence>
<dbReference type="SUPFAM" id="SSF53474">
    <property type="entry name" value="alpha/beta-Hydrolases"/>
    <property type="match status" value="1"/>
</dbReference>
<dbReference type="PANTHER" id="PTHR43142:SF1">
    <property type="entry name" value="CARBOXYLIC ESTER HYDROLASE"/>
    <property type="match status" value="1"/>
</dbReference>
<keyword evidence="4" id="KW-1015">Disulfide bond</keyword>
<accession>A0AAD4PHU8</accession>
<comment type="caution">
    <text evidence="8">The sequence shown here is derived from an EMBL/GenBank/DDBJ whole genome shotgun (WGS) entry which is preliminary data.</text>
</comment>
<dbReference type="EMBL" id="JAJJHW010003409">
    <property type="protein sequence ID" value="KAH8359337.1"/>
    <property type="molecule type" value="Genomic_DNA"/>
</dbReference>
<keyword evidence="5" id="KW-0325">Glycoprotein</keyword>
<sequence>NLSHSQKSETTVVTKSGTIIGSQCTSIYGDDYLSFECIPYALPPLGALRFKAPVPITPWKKALVCRQKGEKPLQFNQYTKQLEGIENCLYLNVYVKSMSTEKLLPLIVFFFGGGFEKGDPTRDVHSPDYFMMRDVVVATVSYRVGPLGFLSLEHPSAGVPGNAGLKDQLLALKWITQNAASFNADPGNVTAFGESAGAASVHYLMLNPDAAGLFHKAILQSGNALCCWAQCPLPNLGRRLAANLGMKHAETASDVKVLEYLQSLPAERLVTPYLLSEAENLDDCVFQFGPVVEPYSSESCVLLQPPTELLPTAWGNRIPVLMSGTSFEGLLMYGRVQTAPYLLTTLKGQPQHMLPLSLKRSLPQALATAMGKRLKLLHFGDRPLDLQQDSLVAYCEYASYKVFWHPIWHAIKARLRVGAAPTYLYRFDFDSSTFNHQRRKYCGDQQRGVAHIDDHSYIWYGDFSWKLDKHTAEFQTIERMIDILTTFAATSNPNCEKVLASLPPGHHWPALSKRKILCLNISEGMKVIDLPELNKLKVWDSVYKAHS</sequence>
<reference evidence="8" key="1">
    <citation type="journal article" date="2021" name="Mol. Ecol. Resour.">
        <title>Phylogenomic analyses of the genus Drosophila reveals genomic signals of climate adaptation.</title>
        <authorList>
            <person name="Li F."/>
            <person name="Rane R.V."/>
            <person name="Luria V."/>
            <person name="Xiong Z."/>
            <person name="Chen J."/>
            <person name="Li Z."/>
            <person name="Catullo R.A."/>
            <person name="Griffin P.C."/>
            <person name="Schiffer M."/>
            <person name="Pearce S."/>
            <person name="Lee S.F."/>
            <person name="McElroy K."/>
            <person name="Stocker A."/>
            <person name="Shirriffs J."/>
            <person name="Cockerell F."/>
            <person name="Coppin C."/>
            <person name="Sgro C.M."/>
            <person name="Karger A."/>
            <person name="Cain J.W."/>
            <person name="Weber J.A."/>
            <person name="Santpere G."/>
            <person name="Kirschner M.W."/>
            <person name="Hoffmann A.A."/>
            <person name="Oakeshott J.G."/>
            <person name="Zhang G."/>
        </authorList>
    </citation>
    <scope>NUCLEOTIDE SEQUENCE</scope>
    <source>
        <strain evidence="8">BGI-SZ-2011g</strain>
    </source>
</reference>
<dbReference type="GO" id="GO:0106435">
    <property type="term" value="F:carboxylesterase activity"/>
    <property type="evidence" value="ECO:0007669"/>
    <property type="project" value="UniProtKB-EC"/>
</dbReference>
<dbReference type="Gene3D" id="3.40.50.1820">
    <property type="entry name" value="alpha/beta hydrolase"/>
    <property type="match status" value="1"/>
</dbReference>
<dbReference type="AlphaFoldDB" id="A0AAD4PHU8"/>
<evidence type="ECO:0000256" key="1">
    <source>
        <dbReference type="ARBA" id="ARBA00005964"/>
    </source>
</evidence>
<protein>
    <recommendedName>
        <fullName evidence="6">carboxylesterase</fullName>
        <ecNumber evidence="6">3.1.1.1</ecNumber>
    </recommendedName>
</protein>
<dbReference type="EC" id="3.1.1.1" evidence="6"/>
<dbReference type="PANTHER" id="PTHR43142">
    <property type="entry name" value="CARBOXYLIC ESTER HYDROLASE"/>
    <property type="match status" value="1"/>
</dbReference>
<keyword evidence="9" id="KW-1185">Reference proteome</keyword>
<gene>
    <name evidence="8" type="ORF">KR093_006073</name>
</gene>
<comment type="similarity">
    <text evidence="1">Belongs to the type-B carboxylesterase/lipase family.</text>
</comment>
<dbReference type="Pfam" id="PF00135">
    <property type="entry name" value="COesterase"/>
    <property type="match status" value="1"/>
</dbReference>
<feature type="non-terminal residue" evidence="8">
    <location>
        <position position="547"/>
    </location>
</feature>
<dbReference type="Proteomes" id="UP001200034">
    <property type="component" value="Unassembled WGS sequence"/>
</dbReference>
<feature type="domain" description="Carboxylesterase type B" evidence="7">
    <location>
        <begin position="9"/>
        <end position="539"/>
    </location>
</feature>
<evidence type="ECO:0000256" key="4">
    <source>
        <dbReference type="ARBA" id="ARBA00023157"/>
    </source>
</evidence>
<evidence type="ECO:0000259" key="7">
    <source>
        <dbReference type="Pfam" id="PF00135"/>
    </source>
</evidence>
<name>A0AAD4PHU8_9MUSC</name>
<evidence type="ECO:0000256" key="6">
    <source>
        <dbReference type="ARBA" id="ARBA00039155"/>
    </source>
</evidence>
<evidence type="ECO:0000256" key="3">
    <source>
        <dbReference type="ARBA" id="ARBA00022801"/>
    </source>
</evidence>
<proteinExistence type="inferred from homology"/>
<organism evidence="8 9">
    <name type="scientific">Drosophila rubida</name>
    <dbReference type="NCBI Taxonomy" id="30044"/>
    <lineage>
        <taxon>Eukaryota</taxon>
        <taxon>Metazoa</taxon>
        <taxon>Ecdysozoa</taxon>
        <taxon>Arthropoda</taxon>
        <taxon>Hexapoda</taxon>
        <taxon>Insecta</taxon>
        <taxon>Pterygota</taxon>
        <taxon>Neoptera</taxon>
        <taxon>Endopterygota</taxon>
        <taxon>Diptera</taxon>
        <taxon>Brachycera</taxon>
        <taxon>Muscomorpha</taxon>
        <taxon>Ephydroidea</taxon>
        <taxon>Drosophilidae</taxon>
        <taxon>Drosophila</taxon>
    </lineage>
</organism>
<evidence type="ECO:0000256" key="5">
    <source>
        <dbReference type="ARBA" id="ARBA00023180"/>
    </source>
</evidence>
<evidence type="ECO:0000313" key="9">
    <source>
        <dbReference type="Proteomes" id="UP001200034"/>
    </source>
</evidence>
<keyword evidence="3" id="KW-0378">Hydrolase</keyword>
<dbReference type="InterPro" id="IPR002018">
    <property type="entry name" value="CarbesteraseB"/>
</dbReference>
<evidence type="ECO:0000256" key="2">
    <source>
        <dbReference type="ARBA" id="ARBA00022487"/>
    </source>
</evidence>
<dbReference type="InterPro" id="IPR029058">
    <property type="entry name" value="AB_hydrolase_fold"/>
</dbReference>
<keyword evidence="2" id="KW-0719">Serine esterase</keyword>